<reference evidence="2 3" key="1">
    <citation type="journal article" date="2012" name="Appl. Environ. Microbiol.">
        <title>Short-read sequencing for genomic analysis of the brown rot fungus Fibroporia radiculosa.</title>
        <authorList>
            <person name="Tang J.D."/>
            <person name="Perkins A.D."/>
            <person name="Sonstegard T.S."/>
            <person name="Schroeder S.G."/>
            <person name="Burgess S.C."/>
            <person name="Diehl S.V."/>
        </authorList>
    </citation>
    <scope>NUCLEOTIDE SEQUENCE [LARGE SCALE GENOMIC DNA]</scope>
    <source>
        <strain evidence="2 3">TFFH 294</strain>
    </source>
</reference>
<dbReference type="Pfam" id="PF20236">
    <property type="entry name" value="DUF6593"/>
    <property type="match status" value="1"/>
</dbReference>
<organism evidence="2 3">
    <name type="scientific">Fibroporia radiculosa</name>
    <dbReference type="NCBI Taxonomy" id="599839"/>
    <lineage>
        <taxon>Eukaryota</taxon>
        <taxon>Fungi</taxon>
        <taxon>Dikarya</taxon>
        <taxon>Basidiomycota</taxon>
        <taxon>Agaricomycotina</taxon>
        <taxon>Agaricomycetes</taxon>
        <taxon>Polyporales</taxon>
        <taxon>Fibroporiaceae</taxon>
        <taxon>Fibroporia</taxon>
    </lineage>
</organism>
<dbReference type="AlphaFoldDB" id="J4H318"/>
<protein>
    <recommendedName>
        <fullName evidence="1">DUF6593 domain-containing protein</fullName>
    </recommendedName>
</protein>
<sequence>MPLVLTFSENNPLDSTIVDESTYVPTPRYETFTTKVTGGQKKTTLWALAPSRSIVAEVEWERSFKSGKITMEGRCMEMDALLLGGGFFSRTIRKFQLPGGRLYKWKQSGAVDLKLVNPEDGSLIARSLHAKLGMFEEQRDLTLEISDRGLASLNLILLTFLLVEHLAREQRRASARMNPVNNINSLNMINTMNVINMTSI</sequence>
<evidence type="ECO:0000313" key="3">
    <source>
        <dbReference type="Proteomes" id="UP000006352"/>
    </source>
</evidence>
<proteinExistence type="predicted"/>
<evidence type="ECO:0000313" key="2">
    <source>
        <dbReference type="EMBL" id="CCM02499.1"/>
    </source>
</evidence>
<dbReference type="EMBL" id="HE797083">
    <property type="protein sequence ID" value="CCM02499.1"/>
    <property type="molecule type" value="Genomic_DNA"/>
</dbReference>
<dbReference type="RefSeq" id="XP_012181782.1">
    <property type="nucleotide sequence ID" value="XM_012326392.1"/>
</dbReference>
<gene>
    <name evidence="2" type="ORF">FIBRA_04601</name>
</gene>
<evidence type="ECO:0000259" key="1">
    <source>
        <dbReference type="Pfam" id="PF20236"/>
    </source>
</evidence>
<dbReference type="InParanoid" id="J4H318"/>
<accession>J4H318</accession>
<dbReference type="GeneID" id="24097410"/>
<dbReference type="Proteomes" id="UP000006352">
    <property type="component" value="Unassembled WGS sequence"/>
</dbReference>
<feature type="domain" description="DUF6593" evidence="1">
    <location>
        <begin position="10"/>
        <end position="169"/>
    </location>
</feature>
<keyword evidence="3" id="KW-1185">Reference proteome</keyword>
<name>J4H318_9APHY</name>
<dbReference type="OrthoDB" id="3360976at2759"/>
<dbReference type="HOGENOM" id="CLU_1366270_0_0_1"/>
<dbReference type="InterPro" id="IPR046528">
    <property type="entry name" value="DUF6593"/>
</dbReference>